<reference evidence="2" key="1">
    <citation type="journal article" date="2007" name="BMC Genomics">
        <title>The complete mitochondrial genome of the sea spider Achelia bituberculata (Pycnogonida, Ammotheidae): arthropod ground pattern of gene arrangement.</title>
        <authorList>
            <person name="Park S.J."/>
            <person name="Lee Y.S."/>
            <person name="Hwang U.W."/>
        </authorList>
    </citation>
    <scope>NUCLEOTIDE SEQUENCE</scope>
</reference>
<dbReference type="EMBL" id="AY457170">
    <property type="protein sequence ID" value="AAS18908.1"/>
    <property type="molecule type" value="Genomic_DNA"/>
</dbReference>
<keyword evidence="1" id="KW-0472">Membrane</keyword>
<gene>
    <name evidence="2" type="primary">ATP8</name>
</gene>
<evidence type="ECO:0000256" key="1">
    <source>
        <dbReference type="SAM" id="Phobius"/>
    </source>
</evidence>
<proteinExistence type="predicted"/>
<organism evidence="2">
    <name type="scientific">Achelia bituberculata</name>
    <name type="common">Sea spider</name>
    <dbReference type="NCBI Taxonomy" id="262805"/>
    <lineage>
        <taxon>Eukaryota</taxon>
        <taxon>Metazoa</taxon>
        <taxon>Ecdysozoa</taxon>
        <taxon>Arthropoda</taxon>
        <taxon>Chelicerata</taxon>
        <taxon>Pycnogonida</taxon>
        <taxon>Pantopoda</taxon>
        <taxon>Ammotheidae</taxon>
        <taxon>Achelia</taxon>
    </lineage>
</organism>
<dbReference type="AlphaFoldDB" id="A7E1P7"/>
<evidence type="ECO:0000313" key="2">
    <source>
        <dbReference type="EMBL" id="AAS18908.1"/>
    </source>
</evidence>
<geneLocation type="mitochondrion" evidence="2"/>
<keyword evidence="2" id="KW-0496">Mitochondrion</keyword>
<feature type="transmembrane region" description="Helical" evidence="1">
    <location>
        <begin position="12"/>
        <end position="34"/>
    </location>
</feature>
<protein>
    <submittedName>
        <fullName evidence="2">ATP synthase subunit 8</fullName>
    </submittedName>
</protein>
<keyword evidence="1" id="KW-1133">Transmembrane helix</keyword>
<sequence length="51" mass="6315">MPQMMPLNWLLIPLLMMILLLMILVNFSYIMNLIPNYHSIVFMKYKKNWLW</sequence>
<name>A7E1P7_ACHBT</name>
<keyword evidence="1" id="KW-0812">Transmembrane</keyword>
<accession>A7E1P7</accession>